<dbReference type="InterPro" id="IPR040283">
    <property type="entry name" value="DDB_G0292058-like"/>
</dbReference>
<evidence type="ECO:0000313" key="3">
    <source>
        <dbReference type="Proteomes" id="UP000886595"/>
    </source>
</evidence>
<dbReference type="EMBL" id="JAAMPC010000011">
    <property type="protein sequence ID" value="KAG2284615.1"/>
    <property type="molecule type" value="Genomic_DNA"/>
</dbReference>
<feature type="transmembrane region" description="Helical" evidence="1">
    <location>
        <begin position="247"/>
        <end position="270"/>
    </location>
</feature>
<evidence type="ECO:0000313" key="2">
    <source>
        <dbReference type="EMBL" id="KAG2284615.1"/>
    </source>
</evidence>
<name>A0A8X7RA51_BRACI</name>
<organism evidence="2 3">
    <name type="scientific">Brassica carinata</name>
    <name type="common">Ethiopian mustard</name>
    <name type="synonym">Abyssinian cabbage</name>
    <dbReference type="NCBI Taxonomy" id="52824"/>
    <lineage>
        <taxon>Eukaryota</taxon>
        <taxon>Viridiplantae</taxon>
        <taxon>Streptophyta</taxon>
        <taxon>Embryophyta</taxon>
        <taxon>Tracheophyta</taxon>
        <taxon>Spermatophyta</taxon>
        <taxon>Magnoliopsida</taxon>
        <taxon>eudicotyledons</taxon>
        <taxon>Gunneridae</taxon>
        <taxon>Pentapetalae</taxon>
        <taxon>rosids</taxon>
        <taxon>malvids</taxon>
        <taxon>Brassicales</taxon>
        <taxon>Brassicaceae</taxon>
        <taxon>Brassiceae</taxon>
        <taxon>Brassica</taxon>
    </lineage>
</organism>
<keyword evidence="1" id="KW-1133">Transmembrane helix</keyword>
<evidence type="ECO:0000256" key="1">
    <source>
        <dbReference type="SAM" id="Phobius"/>
    </source>
</evidence>
<dbReference type="AlphaFoldDB" id="A0A8X7RA51"/>
<dbReference type="PANTHER" id="PTHR31414:SF19">
    <property type="entry name" value="TRANSMEMBRANE PROTEIN"/>
    <property type="match status" value="1"/>
</dbReference>
<feature type="transmembrane region" description="Helical" evidence="1">
    <location>
        <begin position="50"/>
        <end position="74"/>
    </location>
</feature>
<accession>A0A8X7RA51</accession>
<gene>
    <name evidence="2" type="ORF">Bca52824_055835</name>
</gene>
<reference evidence="2 3" key="1">
    <citation type="submission" date="2020-02" db="EMBL/GenBank/DDBJ databases">
        <authorList>
            <person name="Ma Q."/>
            <person name="Huang Y."/>
            <person name="Song X."/>
            <person name="Pei D."/>
        </authorList>
    </citation>
    <scope>NUCLEOTIDE SEQUENCE [LARGE SCALE GENOMIC DNA]</scope>
    <source>
        <strain evidence="2">Sxm20200214</strain>
        <tissue evidence="2">Leaf</tissue>
    </source>
</reference>
<dbReference type="Proteomes" id="UP000886595">
    <property type="component" value="Unassembled WGS sequence"/>
</dbReference>
<dbReference type="OrthoDB" id="1056237at2759"/>
<dbReference type="GO" id="GO:0016020">
    <property type="term" value="C:membrane"/>
    <property type="evidence" value="ECO:0007669"/>
    <property type="project" value="TreeGrafter"/>
</dbReference>
<comment type="caution">
    <text evidence="2">The sequence shown here is derived from an EMBL/GenBank/DDBJ whole genome shotgun (WGS) entry which is preliminary data.</text>
</comment>
<protein>
    <submittedName>
        <fullName evidence="2">Uncharacterized protein</fullName>
    </submittedName>
</protein>
<sequence length="295" mass="33365">MIQSFVHHNGPTIDLAIQISYVTHLVIASTNLFVLLLALVPILLHWHPGFIMVIFLCWILTTLSWALTGFDFFLHTFAEDVCSAFSGFVQDPQNSTLTNIFPCMDPLHSDKTLMEVSLMIRNFITELNSKVASSMRSYNALTDRSRTINSYTPQSCSNGAIPIGQFPNVLSRFTCHDKDPPETCRITGKFIPEAAYLKVYAYSNSAQGMLDIFPSLQNLMQCLHVKDTLSSIVSNQCKPFRASMYRLWACMIALSLIMKVTVLLFLARAYQERGKSFAWFSIHPTSEEEVRQVNI</sequence>
<dbReference type="PANTHER" id="PTHR31414">
    <property type="entry name" value="TRANSMEMBRANE PROTEIN DDB_G0292058"/>
    <property type="match status" value="1"/>
</dbReference>
<keyword evidence="3" id="KW-1185">Reference proteome</keyword>
<keyword evidence="1" id="KW-0472">Membrane</keyword>
<proteinExistence type="predicted"/>
<feature type="transmembrane region" description="Helical" evidence="1">
    <location>
        <begin position="21"/>
        <end position="44"/>
    </location>
</feature>
<keyword evidence="1" id="KW-0812">Transmembrane</keyword>